<dbReference type="Proteomes" id="UP000238823">
    <property type="component" value="Unassembled WGS sequence"/>
</dbReference>
<name>A0A2S9YYS5_9BACT</name>
<accession>A0A2S9YYS5</accession>
<dbReference type="PRINTS" id="PR00095">
    <property type="entry name" value="ANTSNTHASEI"/>
</dbReference>
<evidence type="ECO:0000259" key="3">
    <source>
        <dbReference type="Pfam" id="PF00425"/>
    </source>
</evidence>
<dbReference type="GO" id="GO:0009396">
    <property type="term" value="P:folic acid-containing compound biosynthetic process"/>
    <property type="evidence" value="ECO:0007669"/>
    <property type="project" value="InterPro"/>
</dbReference>
<dbReference type="InterPro" id="IPR005802">
    <property type="entry name" value="ADC_synth_comp_1"/>
</dbReference>
<evidence type="ECO:0000259" key="4">
    <source>
        <dbReference type="Pfam" id="PF04715"/>
    </source>
</evidence>
<keyword evidence="2 5" id="KW-0808">Transferase</keyword>
<organism evidence="5 6">
    <name type="scientific">Enhygromyxa salina</name>
    <dbReference type="NCBI Taxonomy" id="215803"/>
    <lineage>
        <taxon>Bacteria</taxon>
        <taxon>Pseudomonadati</taxon>
        <taxon>Myxococcota</taxon>
        <taxon>Polyangia</taxon>
        <taxon>Nannocystales</taxon>
        <taxon>Nannocystaceae</taxon>
        <taxon>Enhygromyxa</taxon>
    </lineage>
</organism>
<dbReference type="EMBL" id="PVNL01000001">
    <property type="protein sequence ID" value="PRQ10255.1"/>
    <property type="molecule type" value="Genomic_DNA"/>
</dbReference>
<dbReference type="Gene3D" id="3.60.120.10">
    <property type="entry name" value="Anthranilate synthase"/>
    <property type="match status" value="1"/>
</dbReference>
<feature type="domain" description="Chorismate-utilising enzyme C-terminal" evidence="3">
    <location>
        <begin position="231"/>
        <end position="485"/>
    </location>
</feature>
<dbReference type="InterPro" id="IPR006805">
    <property type="entry name" value="Anth_synth_I_N"/>
</dbReference>
<dbReference type="RefSeq" id="WP_106087176.1">
    <property type="nucleotide sequence ID" value="NZ_PVNL01000001.1"/>
</dbReference>
<dbReference type="OrthoDB" id="9803598at2"/>
<evidence type="ECO:0000256" key="1">
    <source>
        <dbReference type="ARBA" id="ARBA00013139"/>
    </source>
</evidence>
<proteinExistence type="predicted"/>
<dbReference type="AlphaFoldDB" id="A0A2S9YYS5"/>
<evidence type="ECO:0000313" key="5">
    <source>
        <dbReference type="EMBL" id="PRQ10255.1"/>
    </source>
</evidence>
<dbReference type="Pfam" id="PF00425">
    <property type="entry name" value="Chorismate_bind"/>
    <property type="match status" value="1"/>
</dbReference>
<comment type="caution">
    <text evidence="5">The sequence shown here is derived from an EMBL/GenBank/DDBJ whole genome shotgun (WGS) entry which is preliminary data.</text>
</comment>
<dbReference type="PANTHER" id="PTHR11236:SF18">
    <property type="entry name" value="AMINODEOXYCHORISMATE SYNTHASE"/>
    <property type="match status" value="1"/>
</dbReference>
<reference evidence="5 6" key="1">
    <citation type="submission" date="2018-03" db="EMBL/GenBank/DDBJ databases">
        <title>Draft Genome Sequences of the Obligatory Marine Myxobacteria Enhygromyxa salina SWB007.</title>
        <authorList>
            <person name="Poehlein A."/>
            <person name="Moghaddam J.A."/>
            <person name="Harms H."/>
            <person name="Alanjari M."/>
            <person name="Koenig G.M."/>
            <person name="Daniel R."/>
            <person name="Schaeberle T.F."/>
        </authorList>
    </citation>
    <scope>NUCLEOTIDE SEQUENCE [LARGE SCALE GENOMIC DNA]</scope>
    <source>
        <strain evidence="5 6">SWB007</strain>
    </source>
</reference>
<gene>
    <name evidence="5" type="primary">pabB</name>
    <name evidence="5" type="ORF">ENSA7_00640</name>
</gene>
<dbReference type="NCBIfam" id="TIGR00553">
    <property type="entry name" value="pabB"/>
    <property type="match status" value="1"/>
</dbReference>
<dbReference type="InterPro" id="IPR005801">
    <property type="entry name" value="ADC_synthase"/>
</dbReference>
<dbReference type="Pfam" id="PF04715">
    <property type="entry name" value="Anth_synt_I_N"/>
    <property type="match status" value="1"/>
</dbReference>
<dbReference type="InterPro" id="IPR015890">
    <property type="entry name" value="Chorismate_C"/>
</dbReference>
<dbReference type="GO" id="GO:0008153">
    <property type="term" value="P:4-aminobenzoate biosynthetic process"/>
    <property type="evidence" value="ECO:0007669"/>
    <property type="project" value="TreeGrafter"/>
</dbReference>
<evidence type="ECO:0000313" key="6">
    <source>
        <dbReference type="Proteomes" id="UP000238823"/>
    </source>
</evidence>
<sequence length="502" mass="55136">MTTRHRSLRFAEVEPFSAHDLAARCDDQRYAALLENPGAPSELGRYAYVCTDPFWVFRSKRERCWSGPPHAVAEVDRAPLDELARLLERDRAGVVLRPSGGDDPLPPFVGGAVGYLGYELLYLIEDIPDRGRDDLALPDAYLLFCKLVYASDLLTGRSWVFATGFGPTPEAAASEAESLLDAGREFVASHTPAPAHEVERLRAAAAAARARQPRLLEAHLHERGITPTIDRAGYLASIEHIKAQILCGNAFEVCLTQRFDLRLPTRVRELYEVLRAINPAPMSAYLRFPEAELLSASPERFVSLDRAGTIETRPIKGTRPRGPSPAEDQALRDDLLSAAKDRAENLMIVDLCRNDLGKVSEFGSVRVDELCGVHPYEFTWQMVSTVRAQLRAGLGPVELLRACFPGGSMTGAPKIEAMKIIDRLEPTKRGVFSGAIGYFDFDGSLDLSIVIRTLIKTGELLTFNVGGAIVADSDPDDEYQETLDKAHALVLAIDLVRARGAS</sequence>
<protein>
    <recommendedName>
        <fullName evidence="1">aminodeoxychorismate synthase</fullName>
        <ecNumber evidence="1">2.6.1.85</ecNumber>
    </recommendedName>
</protein>
<keyword evidence="5" id="KW-0032">Aminotransferase</keyword>
<dbReference type="SUPFAM" id="SSF56322">
    <property type="entry name" value="ADC synthase"/>
    <property type="match status" value="1"/>
</dbReference>
<feature type="domain" description="Anthranilate synthase component I N-terminal" evidence="4">
    <location>
        <begin position="20"/>
        <end position="156"/>
    </location>
</feature>
<dbReference type="GO" id="GO:0000162">
    <property type="term" value="P:L-tryptophan biosynthetic process"/>
    <property type="evidence" value="ECO:0007669"/>
    <property type="project" value="TreeGrafter"/>
</dbReference>
<dbReference type="InterPro" id="IPR019999">
    <property type="entry name" value="Anth_synth_I-like"/>
</dbReference>
<dbReference type="PANTHER" id="PTHR11236">
    <property type="entry name" value="AMINOBENZOATE/ANTHRANILATE SYNTHASE"/>
    <property type="match status" value="1"/>
</dbReference>
<evidence type="ECO:0000256" key="2">
    <source>
        <dbReference type="ARBA" id="ARBA00022679"/>
    </source>
</evidence>
<dbReference type="GO" id="GO:0005737">
    <property type="term" value="C:cytoplasm"/>
    <property type="evidence" value="ECO:0007669"/>
    <property type="project" value="TreeGrafter"/>
</dbReference>
<dbReference type="GO" id="GO:0046820">
    <property type="term" value="F:4-amino-4-deoxychorismate synthase activity"/>
    <property type="evidence" value="ECO:0007669"/>
    <property type="project" value="UniProtKB-EC"/>
</dbReference>
<dbReference type="EC" id="2.6.1.85" evidence="1"/>